<evidence type="ECO:0000313" key="4">
    <source>
        <dbReference type="Proteomes" id="UP000235388"/>
    </source>
</evidence>
<dbReference type="Proteomes" id="UP000235388">
    <property type="component" value="Unassembled WGS sequence"/>
</dbReference>
<evidence type="ECO:0000256" key="1">
    <source>
        <dbReference type="SAM" id="SignalP"/>
    </source>
</evidence>
<keyword evidence="1" id="KW-0732">Signal</keyword>
<dbReference type="OrthoDB" id="2495363at2759"/>
<keyword evidence="4" id="KW-1185">Reference proteome</keyword>
<dbReference type="EMBL" id="PGCJ01000778">
    <property type="protein sequence ID" value="PLW21954.1"/>
    <property type="molecule type" value="Genomic_DNA"/>
</dbReference>
<evidence type="ECO:0000313" key="3">
    <source>
        <dbReference type="EMBL" id="PLW57337.1"/>
    </source>
</evidence>
<feature type="chain" id="PRO_5015084177" evidence="1">
    <location>
        <begin position="22"/>
        <end position="293"/>
    </location>
</feature>
<sequence length="293" mass="34415">MKCRLVYYVFQLCISASLTAGMENEWRSFDLNDDPIRPTLIHDHTNNPFEYHHDEKVKKPFFFIDREHAVSFMSNFKGKKVTSSFNQELAGSPETRNARYYEILARISKERIHLEKYEFYSKDIVDAMMKKVDKNFQNEPEFTGETTRVKDLIENVTKATHLLIVVVLSLFNGHKGDFLKIDEVKQHMNFIKGLWFRLEEGKFEKPPESWEKKVNAILNCKPRSVELIKGRKEKYALCLNFLHYWLEKTGMHVQQDGQISHADTLVEIINKLIYFSNSKVMDTLSKLEHGQPS</sequence>
<dbReference type="AlphaFoldDB" id="A0A2N5W523"/>
<dbReference type="EMBL" id="PGCJ01000012">
    <property type="protein sequence ID" value="PLW57337.1"/>
    <property type="molecule type" value="Genomic_DNA"/>
</dbReference>
<feature type="signal peptide" evidence="1">
    <location>
        <begin position="1"/>
        <end position="21"/>
    </location>
</feature>
<organism evidence="3 4">
    <name type="scientific">Puccinia coronata f. sp. avenae</name>
    <dbReference type="NCBI Taxonomy" id="200324"/>
    <lineage>
        <taxon>Eukaryota</taxon>
        <taxon>Fungi</taxon>
        <taxon>Dikarya</taxon>
        <taxon>Basidiomycota</taxon>
        <taxon>Pucciniomycotina</taxon>
        <taxon>Pucciniomycetes</taxon>
        <taxon>Pucciniales</taxon>
        <taxon>Pucciniaceae</taxon>
        <taxon>Puccinia</taxon>
    </lineage>
</organism>
<proteinExistence type="predicted"/>
<reference evidence="3 4" key="1">
    <citation type="submission" date="2017-11" db="EMBL/GenBank/DDBJ databases">
        <title>De novo assembly and phasing of dikaryotic genomes from two isolates of Puccinia coronata f. sp. avenae, the causal agent of oat crown rust.</title>
        <authorList>
            <person name="Miller M.E."/>
            <person name="Zhang Y."/>
            <person name="Omidvar V."/>
            <person name="Sperschneider J."/>
            <person name="Schwessinger B."/>
            <person name="Raley C."/>
            <person name="Palmer J.M."/>
            <person name="Garnica D."/>
            <person name="Upadhyaya N."/>
            <person name="Rathjen J."/>
            <person name="Taylor J.M."/>
            <person name="Park R.F."/>
            <person name="Dodds P.N."/>
            <person name="Hirsch C.D."/>
            <person name="Kianian S.F."/>
            <person name="Figueroa M."/>
        </authorList>
    </citation>
    <scope>NUCLEOTIDE SEQUENCE [LARGE SCALE GENOMIC DNA]</scope>
    <source>
        <strain evidence="3">12NC29</strain>
    </source>
</reference>
<gene>
    <name evidence="3" type="ORF">PCANC_02451</name>
    <name evidence="2" type="ORF">PCANC_04421</name>
</gene>
<name>A0A2N5W523_9BASI</name>
<comment type="caution">
    <text evidence="3">The sequence shown here is derived from an EMBL/GenBank/DDBJ whole genome shotgun (WGS) entry which is preliminary data.</text>
</comment>
<protein>
    <submittedName>
        <fullName evidence="3">Uncharacterized protein</fullName>
    </submittedName>
</protein>
<evidence type="ECO:0000313" key="2">
    <source>
        <dbReference type="EMBL" id="PLW21954.1"/>
    </source>
</evidence>
<accession>A0A2N5W523</accession>